<keyword evidence="7" id="KW-1185">Reference proteome</keyword>
<dbReference type="InterPro" id="IPR000157">
    <property type="entry name" value="TIR_dom"/>
</dbReference>
<accession>A0A2U1N4E2</accession>
<dbReference type="FunFam" id="3.40.50.10140:FF:000007">
    <property type="entry name" value="Disease resistance protein (TIR-NBS-LRR class)"/>
    <property type="match status" value="1"/>
</dbReference>
<protein>
    <submittedName>
        <fullName evidence="6">Disease resistance protein (TIR-NBS-LRR class)</fullName>
    </submittedName>
</protein>
<evidence type="ECO:0000259" key="5">
    <source>
        <dbReference type="PROSITE" id="PS50104"/>
    </source>
</evidence>
<dbReference type="InterPro" id="IPR002182">
    <property type="entry name" value="NB-ARC"/>
</dbReference>
<evidence type="ECO:0000313" key="7">
    <source>
        <dbReference type="Proteomes" id="UP000245207"/>
    </source>
</evidence>
<keyword evidence="1" id="KW-0433">Leucine-rich repeat</keyword>
<dbReference type="Pfam" id="PF00560">
    <property type="entry name" value="LRR_1"/>
    <property type="match status" value="1"/>
</dbReference>
<dbReference type="PROSITE" id="PS51450">
    <property type="entry name" value="LRR"/>
    <property type="match status" value="1"/>
</dbReference>
<dbReference type="GO" id="GO:0006952">
    <property type="term" value="P:defense response"/>
    <property type="evidence" value="ECO:0007669"/>
    <property type="project" value="UniProtKB-KW"/>
</dbReference>
<dbReference type="Gene3D" id="3.80.10.10">
    <property type="entry name" value="Ribonuclease Inhibitor"/>
    <property type="match status" value="1"/>
</dbReference>
<keyword evidence="4" id="KW-0520">NAD</keyword>
<name>A0A2U1N4E2_ARTAN</name>
<dbReference type="SUPFAM" id="SSF52200">
    <property type="entry name" value="Toll/Interleukin receptor TIR domain"/>
    <property type="match status" value="1"/>
</dbReference>
<reference evidence="6 7" key="1">
    <citation type="journal article" date="2018" name="Mol. Plant">
        <title>The genome of Artemisia annua provides insight into the evolution of Asteraceae family and artemisinin biosynthesis.</title>
        <authorList>
            <person name="Shen Q."/>
            <person name="Zhang L."/>
            <person name="Liao Z."/>
            <person name="Wang S."/>
            <person name="Yan T."/>
            <person name="Shi P."/>
            <person name="Liu M."/>
            <person name="Fu X."/>
            <person name="Pan Q."/>
            <person name="Wang Y."/>
            <person name="Lv Z."/>
            <person name="Lu X."/>
            <person name="Zhang F."/>
            <person name="Jiang W."/>
            <person name="Ma Y."/>
            <person name="Chen M."/>
            <person name="Hao X."/>
            <person name="Li L."/>
            <person name="Tang Y."/>
            <person name="Lv G."/>
            <person name="Zhou Y."/>
            <person name="Sun X."/>
            <person name="Brodelius P.E."/>
            <person name="Rose J.K.C."/>
            <person name="Tang K."/>
        </authorList>
    </citation>
    <scope>NUCLEOTIDE SEQUENCE [LARGE SCALE GENOMIC DNA]</scope>
    <source>
        <strain evidence="7">cv. Huhao1</strain>
        <tissue evidence="6">Leaf</tissue>
    </source>
</reference>
<dbReference type="GO" id="GO:0043531">
    <property type="term" value="F:ADP binding"/>
    <property type="evidence" value="ECO:0007669"/>
    <property type="project" value="InterPro"/>
</dbReference>
<dbReference type="SMART" id="SM00255">
    <property type="entry name" value="TIR"/>
    <property type="match status" value="1"/>
</dbReference>
<dbReference type="SUPFAM" id="SSF52058">
    <property type="entry name" value="L domain-like"/>
    <property type="match status" value="2"/>
</dbReference>
<evidence type="ECO:0000256" key="4">
    <source>
        <dbReference type="ARBA" id="ARBA00023027"/>
    </source>
</evidence>
<dbReference type="AlphaFoldDB" id="A0A2U1N4E2"/>
<evidence type="ECO:0000313" key="6">
    <source>
        <dbReference type="EMBL" id="PWA68357.1"/>
    </source>
</evidence>
<dbReference type="InterPro" id="IPR055414">
    <property type="entry name" value="LRR_R13L4/SHOC2-like"/>
</dbReference>
<dbReference type="PROSITE" id="PS50104">
    <property type="entry name" value="TIR"/>
    <property type="match status" value="1"/>
</dbReference>
<dbReference type="GO" id="GO:0007165">
    <property type="term" value="P:signal transduction"/>
    <property type="evidence" value="ECO:0007669"/>
    <property type="project" value="InterPro"/>
</dbReference>
<dbReference type="InterPro" id="IPR001611">
    <property type="entry name" value="Leu-rich_rpt"/>
</dbReference>
<keyword evidence="2" id="KW-0677">Repeat</keyword>
<proteinExistence type="predicted"/>
<dbReference type="InterPro" id="IPR042197">
    <property type="entry name" value="Apaf_helical"/>
</dbReference>
<dbReference type="OrthoDB" id="1936883at2759"/>
<dbReference type="Gene3D" id="1.10.8.430">
    <property type="entry name" value="Helical domain of apoptotic protease-activating factors"/>
    <property type="match status" value="1"/>
</dbReference>
<dbReference type="EMBL" id="PKPP01003651">
    <property type="protein sequence ID" value="PWA68357.1"/>
    <property type="molecule type" value="Genomic_DNA"/>
</dbReference>
<dbReference type="InterPro" id="IPR003591">
    <property type="entry name" value="Leu-rich_rpt_typical-subtyp"/>
</dbReference>
<gene>
    <name evidence="6" type="ORF">CTI12_AA305210</name>
</gene>
<dbReference type="PRINTS" id="PR00364">
    <property type="entry name" value="DISEASERSIST"/>
</dbReference>
<dbReference type="Pfam" id="PF23282">
    <property type="entry name" value="WHD_ROQ1"/>
    <property type="match status" value="1"/>
</dbReference>
<dbReference type="InterPro" id="IPR027417">
    <property type="entry name" value="P-loop_NTPase"/>
</dbReference>
<dbReference type="InterPro" id="IPR035897">
    <property type="entry name" value="Toll_tir_struct_dom_sf"/>
</dbReference>
<dbReference type="InterPro" id="IPR032675">
    <property type="entry name" value="LRR_dom_sf"/>
</dbReference>
<dbReference type="SMART" id="SM00369">
    <property type="entry name" value="LRR_TYP"/>
    <property type="match status" value="6"/>
</dbReference>
<dbReference type="Gene3D" id="3.40.50.10140">
    <property type="entry name" value="Toll/interleukin-1 receptor homology (TIR) domain"/>
    <property type="match status" value="1"/>
</dbReference>
<evidence type="ECO:0000256" key="3">
    <source>
        <dbReference type="ARBA" id="ARBA00022821"/>
    </source>
</evidence>
<dbReference type="Pfam" id="PF01582">
    <property type="entry name" value="TIR"/>
    <property type="match status" value="1"/>
</dbReference>
<dbReference type="InterPro" id="IPR058192">
    <property type="entry name" value="WHD_ROQ1-like"/>
</dbReference>
<dbReference type="PANTHER" id="PTHR11017:SF544">
    <property type="entry name" value="ADP-RIBOSYL CYCLASE_CYCLIC ADP-RIBOSE HYDROLASE"/>
    <property type="match status" value="1"/>
</dbReference>
<organism evidence="6 7">
    <name type="scientific">Artemisia annua</name>
    <name type="common">Sweet wormwood</name>
    <dbReference type="NCBI Taxonomy" id="35608"/>
    <lineage>
        <taxon>Eukaryota</taxon>
        <taxon>Viridiplantae</taxon>
        <taxon>Streptophyta</taxon>
        <taxon>Embryophyta</taxon>
        <taxon>Tracheophyta</taxon>
        <taxon>Spermatophyta</taxon>
        <taxon>Magnoliopsida</taxon>
        <taxon>eudicotyledons</taxon>
        <taxon>Gunneridae</taxon>
        <taxon>Pentapetalae</taxon>
        <taxon>asterids</taxon>
        <taxon>campanulids</taxon>
        <taxon>Asterales</taxon>
        <taxon>Asteraceae</taxon>
        <taxon>Asteroideae</taxon>
        <taxon>Anthemideae</taxon>
        <taxon>Artemisiinae</taxon>
        <taxon>Artemisia</taxon>
    </lineage>
</organism>
<sequence>MASSSTSSMHKIYKYDVFLSFSGVDTRRTFIDHLYIALQQHGIHTFKDDERLEKGKRINDELLESISDSRFYIIVFSKNYASSSWCLNELVRIMECQKTNQHTAYPVFYDVDPSEVRKQHGPVQEALSVHKNELEVGKWREALKEAANLSGWDLRKTADGHEAKVIKLIVEQVSLELRSINMNTDENLIGMEQRMQDLESYLEMGLDDVRMIGIKGMGGSGKTTLARAIFDRVSIKFEAKSFVENVREVSKASSSGLLALQRQVLSDLLHGLSDNVNSVHDGKNLMKRKLSSTKVLVVLDDVDHISQLEVLAGYPNWFKNGSRIIITTRDEQVLIAHRVEWIRNINLLTDEEAFCLLERYAFVRDIADQEYEMMCRKVVQYAAGLPLTIKVLGSFLCGKDEGEWKDALERLKTIPLKETLEKLELSYIDLEDDYKEIFLDVACFLKGWGKDEAIKLLESCGFHAKNGLRVLQQKSLIITINNVHKEFLDMHDHIEEMGKNIYAVFTKMSPTAIADYGSRRKLKMYWLKTRYSIDGDFVKIDEVSQYFPNALRYLKWNRYPHWCLPKTFKANNLVALQMSMSGIKQLWEEGKVLKKLKSLELCNSKLRTLDLKVTPNLLWLDLRRSYNLVELQVPVGCLKKLVYLNLDHCKILKSISFIQHLESLEVLSLSDMHLREFIGIIPGRSNNSLLELNISYNDIEELPESIGSLRKLVSLDLTSCKKLKCLPESFCCLRRLRTLFLEGTDIEELPDGFGLVECLEVLNLSYTNVKHLPDSIFTLKHLKTLLLRGCGHLEKLSKDLGQLEALEELDLSCCKIRGIPSSICMLKHLNLLDLKYCDQLKTLPVQLGDLESLEELNVTGTGISHLPQSIFLLKGLEIIGFEPSDPILDDLIHQYSTNMRNITHSGENH</sequence>
<evidence type="ECO:0000256" key="1">
    <source>
        <dbReference type="ARBA" id="ARBA00022614"/>
    </source>
</evidence>
<comment type="caution">
    <text evidence="6">The sequence shown here is derived from an EMBL/GenBank/DDBJ whole genome shotgun (WGS) entry which is preliminary data.</text>
</comment>
<dbReference type="InterPro" id="IPR044974">
    <property type="entry name" value="Disease_R_plants"/>
</dbReference>
<keyword evidence="3" id="KW-0611">Plant defense</keyword>
<dbReference type="SUPFAM" id="SSF52540">
    <property type="entry name" value="P-loop containing nucleoside triphosphate hydrolases"/>
    <property type="match status" value="1"/>
</dbReference>
<dbReference type="Proteomes" id="UP000245207">
    <property type="component" value="Unassembled WGS sequence"/>
</dbReference>
<dbReference type="Pfam" id="PF23598">
    <property type="entry name" value="LRR_14"/>
    <property type="match status" value="1"/>
</dbReference>
<dbReference type="PANTHER" id="PTHR11017">
    <property type="entry name" value="LEUCINE-RICH REPEAT-CONTAINING PROTEIN"/>
    <property type="match status" value="1"/>
</dbReference>
<dbReference type="GO" id="GO:0051707">
    <property type="term" value="P:response to other organism"/>
    <property type="evidence" value="ECO:0007669"/>
    <property type="project" value="UniProtKB-ARBA"/>
</dbReference>
<feature type="domain" description="TIR" evidence="5">
    <location>
        <begin position="13"/>
        <end position="177"/>
    </location>
</feature>
<evidence type="ECO:0000256" key="2">
    <source>
        <dbReference type="ARBA" id="ARBA00022737"/>
    </source>
</evidence>
<dbReference type="Gene3D" id="3.40.50.300">
    <property type="entry name" value="P-loop containing nucleotide triphosphate hydrolases"/>
    <property type="match status" value="1"/>
</dbReference>
<dbReference type="Pfam" id="PF00931">
    <property type="entry name" value="NB-ARC"/>
    <property type="match status" value="1"/>
</dbReference>